<dbReference type="PANTHER" id="PTHR33645">
    <property type="entry name" value="AMINOPEPTIDASE (DUF3754)"/>
    <property type="match status" value="1"/>
</dbReference>
<evidence type="ECO:0000313" key="2">
    <source>
        <dbReference type="EMBL" id="KAK3240624.1"/>
    </source>
</evidence>
<protein>
    <submittedName>
        <fullName evidence="2">Uncharacterized protein</fullName>
    </submittedName>
</protein>
<dbReference type="Proteomes" id="UP001190700">
    <property type="component" value="Unassembled WGS sequence"/>
</dbReference>
<accession>A0AAE0EUF7</accession>
<keyword evidence="1" id="KW-1133">Transmembrane helix</keyword>
<proteinExistence type="predicted"/>
<name>A0AAE0EUF7_9CHLO</name>
<reference evidence="2 3" key="1">
    <citation type="journal article" date="2015" name="Genome Biol. Evol.">
        <title>Comparative Genomics of a Bacterivorous Green Alga Reveals Evolutionary Causalities and Consequences of Phago-Mixotrophic Mode of Nutrition.</title>
        <authorList>
            <person name="Burns J.A."/>
            <person name="Paasch A."/>
            <person name="Narechania A."/>
            <person name="Kim E."/>
        </authorList>
    </citation>
    <scope>NUCLEOTIDE SEQUENCE [LARGE SCALE GENOMIC DNA]</scope>
    <source>
        <strain evidence="2 3">PLY_AMNH</strain>
    </source>
</reference>
<dbReference type="EMBL" id="LGRX02033588">
    <property type="protein sequence ID" value="KAK3240624.1"/>
    <property type="molecule type" value="Genomic_DNA"/>
</dbReference>
<sequence>MANTSGDNVVEVEPQSFIPVDSERIKKRILENVPSDNQKTFSELSKLLEAMSHYKHMEERKRLQANFKRCCEIACSEPGVGTRKPGARISEEEDSATSKDFVLGLRSLMKRGNFHLLSYEDFARCQDDGFLLDYPMELDISKSDPAFLSGAISGNSKFDGCEHFQGTMLVFHRGVGITKKKGPFYAEKAALLQDKMVGEPFMAIMHLMTGGMFKPKTEEPTYPTTPTKLKRASTTKLKHSFVERKTLKRLLPSIKSIVKNMFVDIELQEPVYKEVVLLYRKKEPEKGSEVVDDVENRVILKSFIEVPMADLELCFPETKVNMPPGQIFQSFAMILMAIFSVLMSAIAADIINDGNWQVAVLAVMGTLGAKIATEVGKVEKLMKQLGYQKSLALYSRSRNSQEGVV</sequence>
<dbReference type="InterPro" id="IPR022227">
    <property type="entry name" value="DUF3754"/>
</dbReference>
<evidence type="ECO:0000313" key="3">
    <source>
        <dbReference type="Proteomes" id="UP001190700"/>
    </source>
</evidence>
<dbReference type="Pfam" id="PF12576">
    <property type="entry name" value="DUF3754"/>
    <property type="match status" value="1"/>
</dbReference>
<keyword evidence="3" id="KW-1185">Reference proteome</keyword>
<gene>
    <name evidence="2" type="ORF">CYMTET_49547</name>
</gene>
<organism evidence="2 3">
    <name type="scientific">Cymbomonas tetramitiformis</name>
    <dbReference type="NCBI Taxonomy" id="36881"/>
    <lineage>
        <taxon>Eukaryota</taxon>
        <taxon>Viridiplantae</taxon>
        <taxon>Chlorophyta</taxon>
        <taxon>Pyramimonadophyceae</taxon>
        <taxon>Pyramimonadales</taxon>
        <taxon>Pyramimonadaceae</taxon>
        <taxon>Cymbomonas</taxon>
    </lineage>
</organism>
<dbReference type="PANTHER" id="PTHR33645:SF11">
    <property type="entry name" value="AMINOPEPTIDASE (DUF3754)"/>
    <property type="match status" value="1"/>
</dbReference>
<feature type="transmembrane region" description="Helical" evidence="1">
    <location>
        <begin position="327"/>
        <end position="348"/>
    </location>
</feature>
<comment type="caution">
    <text evidence="2">The sequence shown here is derived from an EMBL/GenBank/DDBJ whole genome shotgun (WGS) entry which is preliminary data.</text>
</comment>
<evidence type="ECO:0000256" key="1">
    <source>
        <dbReference type="SAM" id="Phobius"/>
    </source>
</evidence>
<dbReference type="AlphaFoldDB" id="A0AAE0EUF7"/>
<keyword evidence="1" id="KW-0812">Transmembrane</keyword>
<keyword evidence="1" id="KW-0472">Membrane</keyword>